<accession>T1BRH1</accession>
<gene>
    <name evidence="1" type="ORF">B1B_03735</name>
</gene>
<name>T1BRH1_9ZZZZ</name>
<comment type="caution">
    <text evidence="1">The sequence shown here is derived from an EMBL/GenBank/DDBJ whole genome shotgun (WGS) entry which is preliminary data.</text>
</comment>
<dbReference type="Pfam" id="PF04199">
    <property type="entry name" value="Cyclase"/>
    <property type="match status" value="1"/>
</dbReference>
<dbReference type="Gene3D" id="3.50.30.50">
    <property type="entry name" value="Putative cyclase"/>
    <property type="match status" value="1"/>
</dbReference>
<dbReference type="SUPFAM" id="SSF102198">
    <property type="entry name" value="Putative cyclase"/>
    <property type="match status" value="1"/>
</dbReference>
<proteinExistence type="predicted"/>
<dbReference type="PANTHER" id="PTHR31118:SF12">
    <property type="entry name" value="CYCLASE-LIKE PROTEIN 2"/>
    <property type="match status" value="1"/>
</dbReference>
<feature type="non-terminal residue" evidence="1">
    <location>
        <position position="1"/>
    </location>
</feature>
<reference evidence="1" key="2">
    <citation type="journal article" date="2014" name="ISME J.">
        <title>Microbial stratification in low pH oxic and suboxic macroscopic growths along an acid mine drainage.</title>
        <authorList>
            <person name="Mendez-Garcia C."/>
            <person name="Mesa V."/>
            <person name="Sprenger R.R."/>
            <person name="Richter M."/>
            <person name="Diez M.S."/>
            <person name="Solano J."/>
            <person name="Bargiela R."/>
            <person name="Golyshina O.V."/>
            <person name="Manteca A."/>
            <person name="Ramos J.L."/>
            <person name="Gallego J.R."/>
            <person name="Llorente I."/>
            <person name="Martins Dos Santos V.A."/>
            <person name="Jensen O.N."/>
            <person name="Pelaez A.I."/>
            <person name="Sanchez J."/>
            <person name="Ferrer M."/>
        </authorList>
    </citation>
    <scope>NUCLEOTIDE SEQUENCE</scope>
</reference>
<protein>
    <submittedName>
        <fullName evidence="1">Cyclase family protein</fullName>
    </submittedName>
</protein>
<dbReference type="AlphaFoldDB" id="T1BRH1"/>
<dbReference type="EMBL" id="AUZY01002316">
    <property type="protein sequence ID" value="EQD72472.1"/>
    <property type="molecule type" value="Genomic_DNA"/>
</dbReference>
<evidence type="ECO:0000313" key="1">
    <source>
        <dbReference type="EMBL" id="EQD72472.1"/>
    </source>
</evidence>
<dbReference type="GO" id="GO:0019441">
    <property type="term" value="P:L-tryptophan catabolic process to kynurenine"/>
    <property type="evidence" value="ECO:0007669"/>
    <property type="project" value="InterPro"/>
</dbReference>
<dbReference type="PANTHER" id="PTHR31118">
    <property type="entry name" value="CYCLASE-LIKE PROTEIN 2"/>
    <property type="match status" value="1"/>
</dbReference>
<dbReference type="InterPro" id="IPR007325">
    <property type="entry name" value="KFase/CYL"/>
</dbReference>
<organism evidence="1">
    <name type="scientific">mine drainage metagenome</name>
    <dbReference type="NCBI Taxonomy" id="410659"/>
    <lineage>
        <taxon>unclassified sequences</taxon>
        <taxon>metagenomes</taxon>
        <taxon>ecological metagenomes</taxon>
    </lineage>
</organism>
<dbReference type="GO" id="GO:0004061">
    <property type="term" value="F:arylformamidase activity"/>
    <property type="evidence" value="ECO:0007669"/>
    <property type="project" value="InterPro"/>
</dbReference>
<dbReference type="InterPro" id="IPR037175">
    <property type="entry name" value="KFase_sf"/>
</dbReference>
<sequence length="150" mass="16761">RIPPDRLVGSAVVLDLREALRGTTIDRELLQHRWPRSLHPEIVLLETGWSRERAPTRKYLYDFPGLTPEAAAWVADQGIHGIGTDTLGIDPFDNTQYEAHKVLLKRGIWILEAMDHLDTLREGTEYTLVAAPLKLAGGSGAMARVLAWES</sequence>
<reference evidence="1" key="1">
    <citation type="submission" date="2013-08" db="EMBL/GenBank/DDBJ databases">
        <authorList>
            <person name="Mendez C."/>
            <person name="Richter M."/>
            <person name="Ferrer M."/>
            <person name="Sanchez J."/>
        </authorList>
    </citation>
    <scope>NUCLEOTIDE SEQUENCE</scope>
</reference>